<accession>A0A9D0ZEQ4</accession>
<protein>
    <submittedName>
        <fullName evidence="1">Uncharacterized protein</fullName>
    </submittedName>
</protein>
<reference evidence="1" key="1">
    <citation type="submission" date="2020-10" db="EMBL/GenBank/DDBJ databases">
        <authorList>
            <person name="Gilroy R."/>
        </authorList>
    </citation>
    <scope>NUCLEOTIDE SEQUENCE</scope>
    <source>
        <strain evidence="1">ChiBcolR7-354</strain>
    </source>
</reference>
<evidence type="ECO:0000313" key="1">
    <source>
        <dbReference type="EMBL" id="HIQ78767.1"/>
    </source>
</evidence>
<comment type="caution">
    <text evidence="1">The sequence shown here is derived from an EMBL/GenBank/DDBJ whole genome shotgun (WGS) entry which is preliminary data.</text>
</comment>
<gene>
    <name evidence="1" type="ORF">IAB77_05850</name>
</gene>
<dbReference type="InterPro" id="IPR017853">
    <property type="entry name" value="GH"/>
</dbReference>
<reference evidence="1" key="2">
    <citation type="journal article" date="2021" name="PeerJ">
        <title>Extensive microbial diversity within the chicken gut microbiome revealed by metagenomics and culture.</title>
        <authorList>
            <person name="Gilroy R."/>
            <person name="Ravi A."/>
            <person name="Getino M."/>
            <person name="Pursley I."/>
            <person name="Horton D.L."/>
            <person name="Alikhan N.F."/>
            <person name="Baker D."/>
            <person name="Gharbi K."/>
            <person name="Hall N."/>
            <person name="Watson M."/>
            <person name="Adriaenssens E.M."/>
            <person name="Foster-Nyarko E."/>
            <person name="Jarju S."/>
            <person name="Secka A."/>
            <person name="Antonio M."/>
            <person name="Oren A."/>
            <person name="Chaudhuri R.R."/>
            <person name="La Ragione R."/>
            <person name="Hildebrand F."/>
            <person name="Pallen M.J."/>
        </authorList>
    </citation>
    <scope>NUCLEOTIDE SEQUENCE</scope>
    <source>
        <strain evidence="1">ChiBcolR7-354</strain>
    </source>
</reference>
<name>A0A9D0ZEQ4_9FIRM</name>
<proteinExistence type="predicted"/>
<dbReference type="SUPFAM" id="SSF51445">
    <property type="entry name" value="(Trans)glycosidases"/>
    <property type="match status" value="1"/>
</dbReference>
<dbReference type="AlphaFoldDB" id="A0A9D0ZEQ4"/>
<dbReference type="EMBL" id="DVGA01000056">
    <property type="protein sequence ID" value="HIQ78767.1"/>
    <property type="molecule type" value="Genomic_DNA"/>
</dbReference>
<dbReference type="Proteomes" id="UP000824262">
    <property type="component" value="Unassembled WGS sequence"/>
</dbReference>
<organism evidence="1 2">
    <name type="scientific">Candidatus Scatomorpha intestinavium</name>
    <dbReference type="NCBI Taxonomy" id="2840922"/>
    <lineage>
        <taxon>Bacteria</taxon>
        <taxon>Bacillati</taxon>
        <taxon>Bacillota</taxon>
        <taxon>Clostridia</taxon>
        <taxon>Eubacteriales</taxon>
        <taxon>Candidatus Scatomorpha</taxon>
    </lineage>
</organism>
<evidence type="ECO:0000313" key="2">
    <source>
        <dbReference type="Proteomes" id="UP000824262"/>
    </source>
</evidence>
<sequence length="706" mass="78997">MKKFIIGASAAVLLLFAAYYMVFGLGIYIDLHPGTDAAAVFRTEGTDILRQDGSGGWEVLEIKGVDLSSSEPGGAVLDFTPDEEDYLRWLEQIGALGANTVRVYTVLDEDFYNAFYEYNTTHEEPLYLLQGLQVSDAANYGSRDMYDVDFLDLLLKNGRAAVDVIHGRKLITLGDVSGTGRYRRDISEWVLGYLVGHEWDSGNMAYTNESTLYPSSYSGRYFTTSEDATRFEAAMARIMDEITEYESSKYKTQRIIGFVNGPTTDPFEYSDFYAARLQKYVQADAEHVLPTEELSSGYFAAYRLSAAARGLTEHISDAQRVKLAPILASLDTGDIYEGYIHLITEYHTMPVIAAFGFSTSRAPVLEGEPPLDEEGQGEALVRVCGDCEEAGWAGVLVSTYQDVWDRRTWNTSYSTYEFREPVWQDVQSDGQCYGLMEFYLGDSRVCLVDGDASEWTAEDVVVRTEDGSLSMKYDEKYVYFYAEGESYSPGVEAIYIPLDITPYSGSTYCSSFGLPFERAADFVIHIGGTSGSRIVVQERYDTLWAMYAYDLAHEDQYDEPRAADSPIFRHISLMVQRAEPIPVGSWLPAVTHETGHLTYGNANPDSPDYNSLADFCFTESGVEIRIPYQLLNFSSSAEMTVHGDYYENYGVQSVYISEIYAGLSFGAADSRIRMGAFALEGWGDILTYSERLKDSYYILQAYWAGG</sequence>